<dbReference type="EMBL" id="VSWC01000170">
    <property type="protein sequence ID" value="KAA1072395.1"/>
    <property type="molecule type" value="Genomic_DNA"/>
</dbReference>
<organism evidence="2 3">
    <name type="scientific">Puccinia graminis f. sp. tritici</name>
    <dbReference type="NCBI Taxonomy" id="56615"/>
    <lineage>
        <taxon>Eukaryota</taxon>
        <taxon>Fungi</taxon>
        <taxon>Dikarya</taxon>
        <taxon>Basidiomycota</taxon>
        <taxon>Pucciniomycotina</taxon>
        <taxon>Pucciniomycetes</taxon>
        <taxon>Pucciniales</taxon>
        <taxon>Pucciniaceae</taxon>
        <taxon>Puccinia</taxon>
    </lineage>
</organism>
<gene>
    <name evidence="2" type="ORF">PGT21_033854</name>
</gene>
<feature type="region of interest" description="Disordered" evidence="1">
    <location>
        <begin position="1"/>
        <end position="53"/>
    </location>
</feature>
<sequence length="109" mass="11141">MVPAKPITVGPPLSSVTSGGVVLSLGSEPPTLTPDTVNDPNLSRASSGSPAGCKHLSRTALRASLHQALLDWGNGPICLRGATRPGCPMGAAARTHAHPYIINTAERVL</sequence>
<evidence type="ECO:0000313" key="3">
    <source>
        <dbReference type="Proteomes" id="UP000324748"/>
    </source>
</evidence>
<proteinExistence type="predicted"/>
<keyword evidence="3" id="KW-1185">Reference proteome</keyword>
<feature type="compositionally biased region" description="Polar residues" evidence="1">
    <location>
        <begin position="33"/>
        <end position="49"/>
    </location>
</feature>
<protein>
    <submittedName>
        <fullName evidence="2">Uncharacterized protein</fullName>
    </submittedName>
</protein>
<feature type="compositionally biased region" description="Low complexity" evidence="1">
    <location>
        <begin position="10"/>
        <end position="27"/>
    </location>
</feature>
<name>A0A5B0M6Q2_PUCGR</name>
<reference evidence="2 3" key="1">
    <citation type="submission" date="2019-05" db="EMBL/GenBank/DDBJ databases">
        <title>Emergence of the Ug99 lineage of the wheat stem rust pathogen through somatic hybridization.</title>
        <authorList>
            <person name="Li F."/>
            <person name="Upadhyaya N.M."/>
            <person name="Sperschneider J."/>
            <person name="Matny O."/>
            <person name="Nguyen-Phuc H."/>
            <person name="Mago R."/>
            <person name="Raley C."/>
            <person name="Miller M.E."/>
            <person name="Silverstein K.A.T."/>
            <person name="Henningsen E."/>
            <person name="Hirsch C.D."/>
            <person name="Visser B."/>
            <person name="Pretorius Z.A."/>
            <person name="Steffenson B.J."/>
            <person name="Schwessinger B."/>
            <person name="Dodds P.N."/>
            <person name="Figueroa M."/>
        </authorList>
    </citation>
    <scope>NUCLEOTIDE SEQUENCE [LARGE SCALE GENOMIC DNA]</scope>
    <source>
        <strain evidence="2">21-0</strain>
    </source>
</reference>
<evidence type="ECO:0000256" key="1">
    <source>
        <dbReference type="SAM" id="MobiDB-lite"/>
    </source>
</evidence>
<dbReference type="AlphaFoldDB" id="A0A5B0M6Q2"/>
<dbReference type="Proteomes" id="UP000324748">
    <property type="component" value="Unassembled WGS sequence"/>
</dbReference>
<evidence type="ECO:0000313" key="2">
    <source>
        <dbReference type="EMBL" id="KAA1072395.1"/>
    </source>
</evidence>
<accession>A0A5B0M6Q2</accession>
<comment type="caution">
    <text evidence="2">The sequence shown here is derived from an EMBL/GenBank/DDBJ whole genome shotgun (WGS) entry which is preliminary data.</text>
</comment>